<gene>
    <name evidence="10" type="ORF">C4520_02685</name>
</gene>
<dbReference type="GO" id="GO:0015031">
    <property type="term" value="P:protein transport"/>
    <property type="evidence" value="ECO:0007669"/>
    <property type="project" value="UniProtKB-KW"/>
</dbReference>
<dbReference type="Gene3D" id="2.30.30.830">
    <property type="match status" value="1"/>
</dbReference>
<evidence type="ECO:0000256" key="3">
    <source>
        <dbReference type="ARBA" id="ARBA00022475"/>
    </source>
</evidence>
<dbReference type="InterPro" id="IPR024961">
    <property type="entry name" value="T2SS_GspC_N"/>
</dbReference>
<dbReference type="GO" id="GO:0005886">
    <property type="term" value="C:plasma membrane"/>
    <property type="evidence" value="ECO:0007669"/>
    <property type="project" value="UniProtKB-SubCell"/>
</dbReference>
<dbReference type="SUPFAM" id="SSF50156">
    <property type="entry name" value="PDZ domain-like"/>
    <property type="match status" value="1"/>
</dbReference>
<dbReference type="InterPro" id="IPR036034">
    <property type="entry name" value="PDZ_sf"/>
</dbReference>
<accession>A0A3A4NXI8</accession>
<evidence type="ECO:0000256" key="4">
    <source>
        <dbReference type="ARBA" id="ARBA00022519"/>
    </source>
</evidence>
<dbReference type="EMBL" id="QZKU01000025">
    <property type="protein sequence ID" value="RJP25167.1"/>
    <property type="molecule type" value="Genomic_DNA"/>
</dbReference>
<evidence type="ECO:0000256" key="1">
    <source>
        <dbReference type="ARBA" id="ARBA00004533"/>
    </source>
</evidence>
<dbReference type="Proteomes" id="UP000265882">
    <property type="component" value="Unassembled WGS sequence"/>
</dbReference>
<protein>
    <submittedName>
        <fullName evidence="10">PDZ domain-containing protein</fullName>
    </submittedName>
</protein>
<keyword evidence="6" id="KW-0653">Protein transport</keyword>
<evidence type="ECO:0000313" key="10">
    <source>
        <dbReference type="EMBL" id="RJP25167.1"/>
    </source>
</evidence>
<comment type="subcellular location">
    <subcellularLocation>
        <location evidence="1">Cell inner membrane</location>
    </subcellularLocation>
</comment>
<keyword evidence="5" id="KW-0812">Transmembrane</keyword>
<sequence length="308" mass="33722">MPIRIQHLRTIFWAVDLTLTAVVVFFLVRGAQFLFAAPISEPAPLALPQSNQPEMEFSKIKSYEQYAALRKSNLFGALSSSNVSVKKVVEERLPETTLELELLGCVAAATPQSSFAIIRDKKGRVENTYGVGDSIMNDARLEEVRENEVVIARAGRREVLAMSFSDKEGGRPGPNLFGASRPQFPSGLESASSDVPIRVVNENLRYVNRAKMLETIGSNIGQLAGQVHTSPNVVDNQPAGMKIDQVGSDPLLGQSGLQPGDIVKSVNGIRVNSVDDLMGQSERLQSAPEIRVVVERDGRHRTLVYKIR</sequence>
<evidence type="ECO:0000256" key="5">
    <source>
        <dbReference type="ARBA" id="ARBA00022692"/>
    </source>
</evidence>
<keyword evidence="8" id="KW-0472">Membrane</keyword>
<organism evidence="10 11">
    <name type="scientific">Abyssobacteria bacterium (strain SURF_5)</name>
    <dbReference type="NCBI Taxonomy" id="2093360"/>
    <lineage>
        <taxon>Bacteria</taxon>
        <taxon>Pseudomonadati</taxon>
        <taxon>Candidatus Hydrogenedentota</taxon>
        <taxon>Candidatus Abyssobacteria</taxon>
    </lineage>
</organism>
<keyword evidence="4" id="KW-0997">Cell inner membrane</keyword>
<evidence type="ECO:0000313" key="11">
    <source>
        <dbReference type="Proteomes" id="UP000265882"/>
    </source>
</evidence>
<name>A0A3A4NXI8_ABYX5</name>
<evidence type="ECO:0000256" key="7">
    <source>
        <dbReference type="ARBA" id="ARBA00022989"/>
    </source>
</evidence>
<dbReference type="Pfam" id="PF11356">
    <property type="entry name" value="T2SSC"/>
    <property type="match status" value="1"/>
</dbReference>
<dbReference type="Gene3D" id="2.30.42.10">
    <property type="match status" value="1"/>
</dbReference>
<comment type="caution">
    <text evidence="10">The sequence shown here is derived from an EMBL/GenBank/DDBJ whole genome shotgun (WGS) entry which is preliminary data.</text>
</comment>
<dbReference type="AlphaFoldDB" id="A0A3A4NXI8"/>
<reference evidence="10 11" key="1">
    <citation type="journal article" date="2017" name="ISME J.">
        <title>Energy and carbon metabolisms in a deep terrestrial subsurface fluid microbial community.</title>
        <authorList>
            <person name="Momper L."/>
            <person name="Jungbluth S.P."/>
            <person name="Lee M.D."/>
            <person name="Amend J.P."/>
        </authorList>
    </citation>
    <scope>NUCLEOTIDE SEQUENCE [LARGE SCALE GENOMIC DNA]</scope>
    <source>
        <strain evidence="10">SURF_5</strain>
    </source>
</reference>
<evidence type="ECO:0000256" key="6">
    <source>
        <dbReference type="ARBA" id="ARBA00022927"/>
    </source>
</evidence>
<keyword evidence="7" id="KW-1133">Transmembrane helix</keyword>
<feature type="domain" description="Type II secretion system protein GspC N-terminal" evidence="9">
    <location>
        <begin position="38"/>
        <end position="161"/>
    </location>
</feature>
<keyword evidence="3" id="KW-1003">Cell membrane</keyword>
<evidence type="ECO:0000259" key="9">
    <source>
        <dbReference type="Pfam" id="PF11356"/>
    </source>
</evidence>
<proteinExistence type="predicted"/>
<keyword evidence="2" id="KW-0813">Transport</keyword>
<evidence type="ECO:0000256" key="8">
    <source>
        <dbReference type="ARBA" id="ARBA00023136"/>
    </source>
</evidence>
<evidence type="ECO:0000256" key="2">
    <source>
        <dbReference type="ARBA" id="ARBA00022448"/>
    </source>
</evidence>